<dbReference type="Gene3D" id="3.40.630.30">
    <property type="match status" value="1"/>
</dbReference>
<gene>
    <name evidence="2" type="ORF">CVV64_19230</name>
</gene>
<dbReference type="Pfam" id="PF00583">
    <property type="entry name" value="Acetyltransf_1"/>
    <property type="match status" value="1"/>
</dbReference>
<protein>
    <recommendedName>
        <fullName evidence="1">N-acetyltransferase domain-containing protein</fullName>
    </recommendedName>
</protein>
<accession>A0A2N1PJA1</accession>
<evidence type="ECO:0000259" key="1">
    <source>
        <dbReference type="Pfam" id="PF00583"/>
    </source>
</evidence>
<dbReference type="GO" id="GO:0016747">
    <property type="term" value="F:acyltransferase activity, transferring groups other than amino-acyl groups"/>
    <property type="evidence" value="ECO:0007669"/>
    <property type="project" value="InterPro"/>
</dbReference>
<evidence type="ECO:0000313" key="2">
    <source>
        <dbReference type="EMBL" id="PKK88362.1"/>
    </source>
</evidence>
<organism evidence="2 3">
    <name type="scientific">Candidatus Wallbacteria bacterium HGW-Wallbacteria-1</name>
    <dbReference type="NCBI Taxonomy" id="2013854"/>
    <lineage>
        <taxon>Bacteria</taxon>
        <taxon>Candidatus Walliibacteriota</taxon>
    </lineage>
</organism>
<proteinExistence type="predicted"/>
<dbReference type="Proteomes" id="UP000233256">
    <property type="component" value="Unassembled WGS sequence"/>
</dbReference>
<comment type="caution">
    <text evidence="2">The sequence shown here is derived from an EMBL/GenBank/DDBJ whole genome shotgun (WGS) entry which is preliminary data.</text>
</comment>
<dbReference type="EMBL" id="PGXC01000050">
    <property type="protein sequence ID" value="PKK88362.1"/>
    <property type="molecule type" value="Genomic_DNA"/>
</dbReference>
<dbReference type="InterPro" id="IPR000182">
    <property type="entry name" value="GNAT_dom"/>
</dbReference>
<name>A0A2N1PJA1_9BACT</name>
<reference evidence="2 3" key="1">
    <citation type="journal article" date="2017" name="ISME J.">
        <title>Potential for microbial H2 and metal transformations associated with novel bacteria and archaea in deep terrestrial subsurface sediments.</title>
        <authorList>
            <person name="Hernsdorf A.W."/>
            <person name="Amano Y."/>
            <person name="Miyakawa K."/>
            <person name="Ise K."/>
            <person name="Suzuki Y."/>
            <person name="Anantharaman K."/>
            <person name="Probst A."/>
            <person name="Burstein D."/>
            <person name="Thomas B.C."/>
            <person name="Banfield J.F."/>
        </authorList>
    </citation>
    <scope>NUCLEOTIDE SEQUENCE [LARGE SCALE GENOMIC DNA]</scope>
    <source>
        <strain evidence="2">HGW-Wallbacteria-1</strain>
    </source>
</reference>
<dbReference type="CDD" id="cd04301">
    <property type="entry name" value="NAT_SF"/>
    <property type="match status" value="1"/>
</dbReference>
<dbReference type="InterPro" id="IPR016181">
    <property type="entry name" value="Acyl_CoA_acyltransferase"/>
</dbReference>
<evidence type="ECO:0000313" key="3">
    <source>
        <dbReference type="Proteomes" id="UP000233256"/>
    </source>
</evidence>
<feature type="domain" description="N-acetyltransferase" evidence="1">
    <location>
        <begin position="2"/>
        <end position="49"/>
    </location>
</feature>
<dbReference type="AlphaFoldDB" id="A0A2N1PJA1"/>
<sequence>MIGYAILKLHSDAHCEIYSLGVFPEFHSRGISSRLFSEIEHFCFQNHLRLLKGP</sequence>
<dbReference type="SUPFAM" id="SSF55729">
    <property type="entry name" value="Acyl-CoA N-acyltransferases (Nat)"/>
    <property type="match status" value="1"/>
</dbReference>